<reference evidence="1" key="1">
    <citation type="journal article" date="2014" name="Nat. Genet.">
        <title>Genome and transcriptome of the porcine whipworm Trichuris suis.</title>
        <authorList>
            <person name="Jex A.R."/>
            <person name="Nejsum P."/>
            <person name="Schwarz E.M."/>
            <person name="Hu L."/>
            <person name="Young N.D."/>
            <person name="Hall R.S."/>
            <person name="Korhonen P.K."/>
            <person name="Liao S."/>
            <person name="Thamsborg S."/>
            <person name="Xia J."/>
            <person name="Xu P."/>
            <person name="Wang S."/>
            <person name="Scheerlinck J.P."/>
            <person name="Hofmann A."/>
            <person name="Sternberg P.W."/>
            <person name="Wang J."/>
            <person name="Gasser R.B."/>
        </authorList>
    </citation>
    <scope>NUCLEOTIDE SEQUENCE [LARGE SCALE GENOMIC DNA]</scope>
    <source>
        <strain evidence="1">DCEP-RM93F</strain>
    </source>
</reference>
<sequence length="112" mass="12478">MFHGATCTKRLIDWLEWLVNHSYLRPESISKEQICADLSSQAADTPHSFAISSSSHHRDGGTWQSDLTCASNSKIQPNESNIIPSTGSKLTAARQGRQHDDILCKWQIISVK</sequence>
<organism evidence="1">
    <name type="scientific">Trichuris suis</name>
    <name type="common">pig whipworm</name>
    <dbReference type="NCBI Taxonomy" id="68888"/>
    <lineage>
        <taxon>Eukaryota</taxon>
        <taxon>Metazoa</taxon>
        <taxon>Ecdysozoa</taxon>
        <taxon>Nematoda</taxon>
        <taxon>Enoplea</taxon>
        <taxon>Dorylaimia</taxon>
        <taxon>Trichinellida</taxon>
        <taxon>Trichuridae</taxon>
        <taxon>Trichuris</taxon>
    </lineage>
</organism>
<accession>A0A085N925</accession>
<dbReference type="Proteomes" id="UP000030758">
    <property type="component" value="Unassembled WGS sequence"/>
</dbReference>
<dbReference type="AlphaFoldDB" id="A0A085N925"/>
<proteinExistence type="predicted"/>
<gene>
    <name evidence="1" type="ORF">M514_21794</name>
</gene>
<evidence type="ECO:0000313" key="1">
    <source>
        <dbReference type="EMBL" id="KFD65971.1"/>
    </source>
</evidence>
<protein>
    <submittedName>
        <fullName evidence="1">Uncharacterized protein</fullName>
    </submittedName>
</protein>
<dbReference type="EMBL" id="KL367529">
    <property type="protein sequence ID" value="KFD65971.1"/>
    <property type="molecule type" value="Genomic_DNA"/>
</dbReference>
<name>A0A085N925_9BILA</name>